<dbReference type="Proteomes" id="UP000435059">
    <property type="component" value="Unassembled WGS sequence"/>
</dbReference>
<comment type="caution">
    <text evidence="2">The sequence shown here is derived from an EMBL/GenBank/DDBJ whole genome shotgun (WGS) entry which is preliminary data.</text>
</comment>
<name>A0A7J5NXW7_9BACE</name>
<evidence type="ECO:0000313" key="2">
    <source>
        <dbReference type="EMBL" id="KAB6083282.1"/>
    </source>
</evidence>
<proteinExistence type="predicted"/>
<organism evidence="2 3">
    <name type="scientific">Bacteroides xylanisolvens</name>
    <dbReference type="NCBI Taxonomy" id="371601"/>
    <lineage>
        <taxon>Bacteria</taxon>
        <taxon>Pseudomonadati</taxon>
        <taxon>Bacteroidota</taxon>
        <taxon>Bacteroidia</taxon>
        <taxon>Bacteroidales</taxon>
        <taxon>Bacteroidaceae</taxon>
        <taxon>Bacteroides</taxon>
    </lineage>
</organism>
<dbReference type="AlphaFoldDB" id="A0A7J5NXW7"/>
<keyword evidence="3" id="KW-1185">Reference proteome</keyword>
<reference evidence="2 3" key="1">
    <citation type="journal article" date="2019" name="Nat. Med.">
        <title>A library of human gut bacterial isolates paired with longitudinal multiomics data enables mechanistic microbiome research.</title>
        <authorList>
            <person name="Poyet M."/>
            <person name="Groussin M."/>
            <person name="Gibbons S.M."/>
            <person name="Avila-Pacheco J."/>
            <person name="Jiang X."/>
            <person name="Kearney S.M."/>
            <person name="Perrotta A.R."/>
            <person name="Berdy B."/>
            <person name="Zhao S."/>
            <person name="Lieberman T.D."/>
            <person name="Swanson P.K."/>
            <person name="Smith M."/>
            <person name="Roesemann S."/>
            <person name="Alexander J.E."/>
            <person name="Rich S.A."/>
            <person name="Livny J."/>
            <person name="Vlamakis H."/>
            <person name="Clish C."/>
            <person name="Bullock K."/>
            <person name="Deik A."/>
            <person name="Scott J."/>
            <person name="Pierce K.A."/>
            <person name="Xavier R.J."/>
            <person name="Alm E.J."/>
        </authorList>
    </citation>
    <scope>NUCLEOTIDE SEQUENCE [LARGE SCALE GENOMIC DNA]</scope>
    <source>
        <strain evidence="2 3">BIOML-A74</strain>
    </source>
</reference>
<dbReference type="RefSeq" id="WP_117611168.1">
    <property type="nucleotide sequence ID" value="NZ_CP103094.1"/>
</dbReference>
<evidence type="ECO:0000313" key="3">
    <source>
        <dbReference type="Proteomes" id="UP000435059"/>
    </source>
</evidence>
<keyword evidence="1" id="KW-0472">Membrane</keyword>
<evidence type="ECO:0000256" key="1">
    <source>
        <dbReference type="SAM" id="Phobius"/>
    </source>
</evidence>
<dbReference type="EMBL" id="WDES01000043">
    <property type="protein sequence ID" value="KAB6083282.1"/>
    <property type="molecule type" value="Genomic_DNA"/>
</dbReference>
<accession>A0A7J5NXW7</accession>
<keyword evidence="1" id="KW-1133">Transmembrane helix</keyword>
<gene>
    <name evidence="2" type="ORF">GA574_20580</name>
</gene>
<sequence length="144" mass="16987">MEDIITFTGVVMIVFGILQIILFFKIWGMTNNVSKIKGKLEENLNDDAILLKAQLFALDGDKQQSFNLYKESFHKSIIELFNKTISEFGDKDNLDYKERNEYYKSEYKKVVKYYIKRVEKLGIKLDTEKFDSYEKIHSLICESI</sequence>
<protein>
    <submittedName>
        <fullName evidence="2">Uncharacterized protein</fullName>
    </submittedName>
</protein>
<feature type="transmembrane region" description="Helical" evidence="1">
    <location>
        <begin position="6"/>
        <end position="27"/>
    </location>
</feature>
<keyword evidence="1" id="KW-0812">Transmembrane</keyword>